<protein>
    <submittedName>
        <fullName evidence="2">Uncharacterized protein</fullName>
    </submittedName>
</protein>
<accession>A0A0C2R6U9</accession>
<dbReference type="AlphaFoldDB" id="A0A0C2R6U9"/>
<evidence type="ECO:0000256" key="1">
    <source>
        <dbReference type="SAM" id="Phobius"/>
    </source>
</evidence>
<organism evidence="2 3">
    <name type="scientific">Jeotgalibacillus campisalis</name>
    <dbReference type="NCBI Taxonomy" id="220754"/>
    <lineage>
        <taxon>Bacteria</taxon>
        <taxon>Bacillati</taxon>
        <taxon>Bacillota</taxon>
        <taxon>Bacilli</taxon>
        <taxon>Bacillales</taxon>
        <taxon>Caryophanaceae</taxon>
        <taxon>Jeotgalibacillus</taxon>
    </lineage>
</organism>
<keyword evidence="1" id="KW-1133">Transmembrane helix</keyword>
<dbReference type="Proteomes" id="UP000031972">
    <property type="component" value="Unassembled WGS sequence"/>
</dbReference>
<feature type="transmembrane region" description="Helical" evidence="1">
    <location>
        <begin position="20"/>
        <end position="40"/>
    </location>
</feature>
<comment type="caution">
    <text evidence="2">The sequence shown here is derived from an EMBL/GenBank/DDBJ whole genome shotgun (WGS) entry which is preliminary data.</text>
</comment>
<keyword evidence="1" id="KW-0472">Membrane</keyword>
<keyword evidence="1" id="KW-0812">Transmembrane</keyword>
<name>A0A0C2R6U9_9BACL</name>
<evidence type="ECO:0000313" key="3">
    <source>
        <dbReference type="Proteomes" id="UP000031972"/>
    </source>
</evidence>
<keyword evidence="3" id="KW-1185">Reference proteome</keyword>
<reference evidence="2 3" key="1">
    <citation type="submission" date="2015-01" db="EMBL/GenBank/DDBJ databases">
        <title>Jeotgalibacillus campisalis genome sequencing.</title>
        <authorList>
            <person name="Goh K.M."/>
            <person name="Chan K.-G."/>
            <person name="Yaakop A.S."/>
            <person name="Ee R."/>
            <person name="Gan H.M."/>
            <person name="Chan C.S."/>
        </authorList>
    </citation>
    <scope>NUCLEOTIDE SEQUENCE [LARGE SCALE GENOMIC DNA]</scope>
    <source>
        <strain evidence="2 3">SF-57</strain>
    </source>
</reference>
<proteinExistence type="predicted"/>
<dbReference type="RefSeq" id="WP_041059259.1">
    <property type="nucleotide sequence ID" value="NZ_JXRR01000017.1"/>
</dbReference>
<gene>
    <name evidence="2" type="ORF">KR50_26500</name>
</gene>
<dbReference type="PATRIC" id="fig|220754.4.peg.2666"/>
<dbReference type="EMBL" id="JXRR01000017">
    <property type="protein sequence ID" value="KIL45975.1"/>
    <property type="molecule type" value="Genomic_DNA"/>
</dbReference>
<sequence>MAKKEREDLGHIIKSQAGSLMLPALLSFSTVIFIAGGLSATCMAQINHYEKLNAYYESEAMVEFKKVKSIRSIESRSASESLIDRTKH</sequence>
<evidence type="ECO:0000313" key="2">
    <source>
        <dbReference type="EMBL" id="KIL45975.1"/>
    </source>
</evidence>